<feature type="region of interest" description="Disordered" evidence="1">
    <location>
        <begin position="1"/>
        <end position="286"/>
    </location>
</feature>
<keyword evidence="3" id="KW-1185">Reference proteome</keyword>
<accession>A0A0E0DTK5</accession>
<feature type="compositionally biased region" description="Gly residues" evidence="1">
    <location>
        <begin position="183"/>
        <end position="192"/>
    </location>
</feature>
<feature type="compositionally biased region" description="Gly residues" evidence="1">
    <location>
        <begin position="116"/>
        <end position="137"/>
    </location>
</feature>
<feature type="compositionally biased region" description="Basic residues" evidence="1">
    <location>
        <begin position="252"/>
        <end position="264"/>
    </location>
</feature>
<organism evidence="2">
    <name type="scientific">Oryza meridionalis</name>
    <dbReference type="NCBI Taxonomy" id="40149"/>
    <lineage>
        <taxon>Eukaryota</taxon>
        <taxon>Viridiplantae</taxon>
        <taxon>Streptophyta</taxon>
        <taxon>Embryophyta</taxon>
        <taxon>Tracheophyta</taxon>
        <taxon>Spermatophyta</taxon>
        <taxon>Magnoliopsida</taxon>
        <taxon>Liliopsida</taxon>
        <taxon>Poales</taxon>
        <taxon>Poaceae</taxon>
        <taxon>BOP clade</taxon>
        <taxon>Oryzoideae</taxon>
        <taxon>Oryzeae</taxon>
        <taxon>Oryzinae</taxon>
        <taxon>Oryza</taxon>
    </lineage>
</organism>
<feature type="compositionally biased region" description="Gly residues" evidence="1">
    <location>
        <begin position="63"/>
        <end position="83"/>
    </location>
</feature>
<feature type="compositionally biased region" description="Basic and acidic residues" evidence="1">
    <location>
        <begin position="140"/>
        <end position="153"/>
    </location>
</feature>
<sequence length="399" mass="41639">MKRSWLPVRTSGEGRGRGLARREEDAATGDEPYTVSLRTSSGSPRRGRAGGGRNIDEERRGGCGRSYGRGSCGRSSGRGGGGSSRSQERKRRRQSEPGEEGAAVVGRERRQWPELGEGGGGGWSYGRKGQGGGGGVRTSGEGRGRGLARREEDAATGDEPYTVSLRTSSGSRQGNSASRPSRGGRGGGGGSQGRERRQWPELGEGGGGGWSYGRKGQGGGGGAESSPVKSTSELVADDRVLRRELVTGGRVRCPRLNRRSRPPRRSSSPAPPPSPRRILHRPHPMPKLVGGAVSVTSQDPLPSMRPCPMHVEGRRQPCPPCWSSSPTAASSIPELVAGGRVRAAGVSLVCAAPMVACALASEGGGGGAIPLGQYPNRISSVSDLAEIEKRLFHNSSIVI</sequence>
<dbReference type="EnsemblPlants" id="OMERI05G19660.1">
    <property type="protein sequence ID" value="OMERI05G19660.1"/>
    <property type="gene ID" value="OMERI05G19660"/>
</dbReference>
<reference evidence="2" key="1">
    <citation type="submission" date="2015-04" db="UniProtKB">
        <authorList>
            <consortium name="EnsemblPlants"/>
        </authorList>
    </citation>
    <scope>IDENTIFICATION</scope>
</reference>
<dbReference type="Gramene" id="OMERI05G19660.1">
    <property type="protein sequence ID" value="OMERI05G19660.1"/>
    <property type="gene ID" value="OMERI05G19660"/>
</dbReference>
<dbReference type="AlphaFoldDB" id="A0A0E0DTK5"/>
<proteinExistence type="predicted"/>
<evidence type="ECO:0000313" key="3">
    <source>
        <dbReference type="Proteomes" id="UP000008021"/>
    </source>
</evidence>
<reference evidence="2" key="2">
    <citation type="submission" date="2018-05" db="EMBL/GenBank/DDBJ databases">
        <title>OmerRS3 (Oryza meridionalis Reference Sequence Version 3).</title>
        <authorList>
            <person name="Zhang J."/>
            <person name="Kudrna D."/>
            <person name="Lee S."/>
            <person name="Talag J."/>
            <person name="Welchert J."/>
            <person name="Wing R.A."/>
        </authorList>
    </citation>
    <scope>NUCLEOTIDE SEQUENCE [LARGE SCALE GENOMIC DNA]</scope>
    <source>
        <strain evidence="2">cv. OR44</strain>
    </source>
</reference>
<evidence type="ECO:0000313" key="2">
    <source>
        <dbReference type="EnsemblPlants" id="OMERI05G19660.1"/>
    </source>
</evidence>
<dbReference type="eggNOG" id="KOG1192">
    <property type="taxonomic scope" value="Eukaryota"/>
</dbReference>
<feature type="compositionally biased region" description="Basic and acidic residues" evidence="1">
    <location>
        <begin position="12"/>
        <end position="25"/>
    </location>
</feature>
<feature type="compositionally biased region" description="Gly residues" evidence="1">
    <location>
        <begin position="203"/>
        <end position="223"/>
    </location>
</feature>
<dbReference type="Proteomes" id="UP000008021">
    <property type="component" value="Chromosome 5"/>
</dbReference>
<feature type="compositionally biased region" description="Basic and acidic residues" evidence="1">
    <location>
        <begin position="236"/>
        <end position="245"/>
    </location>
</feature>
<protein>
    <submittedName>
        <fullName evidence="2">Uncharacterized protein</fullName>
    </submittedName>
</protein>
<dbReference type="HOGENOM" id="CLU_691485_0_0_1"/>
<name>A0A0E0DTK5_9ORYZ</name>
<evidence type="ECO:0000256" key="1">
    <source>
        <dbReference type="SAM" id="MobiDB-lite"/>
    </source>
</evidence>
<feature type="compositionally biased region" description="Polar residues" evidence="1">
    <location>
        <begin position="164"/>
        <end position="173"/>
    </location>
</feature>